<dbReference type="InterPro" id="IPR025538">
    <property type="entry name" value="DUF4424"/>
</dbReference>
<protein>
    <recommendedName>
        <fullName evidence="2">DUF4424 domain-containing protein</fullName>
    </recommendedName>
</protein>
<name>A0A0W0VCJ7_9GAMM</name>
<dbReference type="Pfam" id="PF14415">
    <property type="entry name" value="DUF4424"/>
    <property type="match status" value="1"/>
</dbReference>
<evidence type="ECO:0000256" key="1">
    <source>
        <dbReference type="SAM" id="SignalP"/>
    </source>
</evidence>
<dbReference type="RefSeq" id="WP_058471557.1">
    <property type="nucleotide sequence ID" value="NZ_CAAAIC010000001.1"/>
</dbReference>
<sequence>MRIPFLKIGFLLSACCFMKFCFANDSSAELAAGGLRFVKNPDIELRSEDLYISAKKISVRYVFFNNANKDQDLLIAFPLPDIESYRYDKPFSIFPVDNPANPFNFHSRVNGQEISMDVEQKAIANGLDQTALLNSYHIPLSPAYSKTSSYLSRIPKKDWPKLEKLGLIWIDEYDAGKGMMKVPQPAWTLKATYSWHQRFPAKQEMVIEHEYQPVVGFSAGTSIAAPYAAQQSWYQTFLKKYCIDEHLQKTVAQHVEDGMPGYSENRIAYILKTGANWAKPIGQFHLVIDKGDSNNLLSFCGQNVRRSSPTTFEINKTNFLPTEDLNILILEPNKKDH</sequence>
<reference evidence="3 4" key="1">
    <citation type="submission" date="2015-11" db="EMBL/GenBank/DDBJ databases">
        <title>Genomic analysis of 38 Legionella species identifies large and diverse effector repertoires.</title>
        <authorList>
            <person name="Burstein D."/>
            <person name="Amaro F."/>
            <person name="Zusman T."/>
            <person name="Lifshitz Z."/>
            <person name="Cohen O."/>
            <person name="Gilbert J.A."/>
            <person name="Pupko T."/>
            <person name="Shuman H.A."/>
            <person name="Segal G."/>
        </authorList>
    </citation>
    <scope>NUCLEOTIDE SEQUENCE [LARGE SCALE GENOMIC DNA]</scope>
    <source>
        <strain evidence="3 4">BL-540</strain>
    </source>
</reference>
<dbReference type="PATRIC" id="fig|456.5.peg.2300"/>
<proteinExistence type="predicted"/>
<keyword evidence="1" id="KW-0732">Signal</keyword>
<gene>
    <name evidence="3" type="ORF">Ljor_2144</name>
</gene>
<feature type="domain" description="DUF4424" evidence="2">
    <location>
        <begin position="23"/>
        <end position="328"/>
    </location>
</feature>
<dbReference type="STRING" id="456.Ljor_2144"/>
<dbReference type="EMBL" id="LNYJ01000011">
    <property type="protein sequence ID" value="KTD17838.1"/>
    <property type="molecule type" value="Genomic_DNA"/>
</dbReference>
<evidence type="ECO:0000313" key="4">
    <source>
        <dbReference type="Proteomes" id="UP000055035"/>
    </source>
</evidence>
<evidence type="ECO:0000313" key="3">
    <source>
        <dbReference type="EMBL" id="KTD17838.1"/>
    </source>
</evidence>
<comment type="caution">
    <text evidence="3">The sequence shown here is derived from an EMBL/GenBank/DDBJ whole genome shotgun (WGS) entry which is preliminary data.</text>
</comment>
<feature type="signal peptide" evidence="1">
    <location>
        <begin position="1"/>
        <end position="23"/>
    </location>
</feature>
<dbReference type="Proteomes" id="UP000055035">
    <property type="component" value="Unassembled WGS sequence"/>
</dbReference>
<dbReference type="AlphaFoldDB" id="A0A0W0VCJ7"/>
<dbReference type="Gene3D" id="2.60.40.3680">
    <property type="match status" value="2"/>
</dbReference>
<keyword evidence="4" id="KW-1185">Reference proteome</keyword>
<organism evidence="3 4">
    <name type="scientific">Legionella jordanis</name>
    <dbReference type="NCBI Taxonomy" id="456"/>
    <lineage>
        <taxon>Bacteria</taxon>
        <taxon>Pseudomonadati</taxon>
        <taxon>Pseudomonadota</taxon>
        <taxon>Gammaproteobacteria</taxon>
        <taxon>Legionellales</taxon>
        <taxon>Legionellaceae</taxon>
        <taxon>Legionella</taxon>
    </lineage>
</organism>
<evidence type="ECO:0000259" key="2">
    <source>
        <dbReference type="Pfam" id="PF14415"/>
    </source>
</evidence>
<feature type="chain" id="PRO_5006914685" description="DUF4424 domain-containing protein" evidence="1">
    <location>
        <begin position="24"/>
        <end position="337"/>
    </location>
</feature>
<dbReference type="OrthoDB" id="7299818at2"/>
<accession>A0A0W0VCJ7</accession>